<reference evidence="1 2" key="1">
    <citation type="submission" date="2014-04" db="EMBL/GenBank/DDBJ databases">
        <title>Evolutionary Origins and Diversification of the Mycorrhizal Mutualists.</title>
        <authorList>
            <consortium name="DOE Joint Genome Institute"/>
            <consortium name="Mycorrhizal Genomics Consortium"/>
            <person name="Kohler A."/>
            <person name="Kuo A."/>
            <person name="Nagy L.G."/>
            <person name="Floudas D."/>
            <person name="Copeland A."/>
            <person name="Barry K.W."/>
            <person name="Cichocki N."/>
            <person name="Veneault-Fourrey C."/>
            <person name="LaButti K."/>
            <person name="Lindquist E.A."/>
            <person name="Lipzen A."/>
            <person name="Lundell T."/>
            <person name="Morin E."/>
            <person name="Murat C."/>
            <person name="Riley R."/>
            <person name="Ohm R."/>
            <person name="Sun H."/>
            <person name="Tunlid A."/>
            <person name="Henrissat B."/>
            <person name="Grigoriev I.V."/>
            <person name="Hibbett D.S."/>
            <person name="Martin F."/>
        </authorList>
    </citation>
    <scope>NUCLEOTIDE SEQUENCE [LARGE SCALE GENOMIC DNA]</scope>
    <source>
        <strain evidence="1 2">Koide BX008</strain>
    </source>
</reference>
<dbReference type="AlphaFoldDB" id="A0A0C2SJK2"/>
<evidence type="ECO:0000313" key="2">
    <source>
        <dbReference type="Proteomes" id="UP000054549"/>
    </source>
</evidence>
<evidence type="ECO:0000313" key="1">
    <source>
        <dbReference type="EMBL" id="KIL54089.1"/>
    </source>
</evidence>
<gene>
    <name evidence="1" type="ORF">M378DRAFT_19212</name>
</gene>
<dbReference type="HOGENOM" id="CLU_2372335_0_0_1"/>
<organism evidence="1 2">
    <name type="scientific">Amanita muscaria (strain Koide BX008)</name>
    <dbReference type="NCBI Taxonomy" id="946122"/>
    <lineage>
        <taxon>Eukaryota</taxon>
        <taxon>Fungi</taxon>
        <taxon>Dikarya</taxon>
        <taxon>Basidiomycota</taxon>
        <taxon>Agaricomycotina</taxon>
        <taxon>Agaricomycetes</taxon>
        <taxon>Agaricomycetidae</taxon>
        <taxon>Agaricales</taxon>
        <taxon>Pluteineae</taxon>
        <taxon>Amanitaceae</taxon>
        <taxon>Amanita</taxon>
    </lineage>
</organism>
<protein>
    <submittedName>
        <fullName evidence="1">Uncharacterized protein</fullName>
    </submittedName>
</protein>
<dbReference type="Proteomes" id="UP000054549">
    <property type="component" value="Unassembled WGS sequence"/>
</dbReference>
<name>A0A0C2SJK2_AMAMK</name>
<dbReference type="InParanoid" id="A0A0C2SJK2"/>
<dbReference type="EMBL" id="KN818950">
    <property type="protein sequence ID" value="KIL54089.1"/>
    <property type="molecule type" value="Genomic_DNA"/>
</dbReference>
<accession>A0A0C2SJK2</accession>
<proteinExistence type="predicted"/>
<sequence>MIQVPESLAHVIRSIGWVGVERNVTFSQLEVLPADELPSSIQLGPRGAEQDLDLTETAVEEDEEKEVAESLTNISYGVMSAGKALVQVQFFNHAA</sequence>
<keyword evidence="2" id="KW-1185">Reference proteome</keyword>